<dbReference type="AlphaFoldDB" id="A0AAV4VIE2"/>
<evidence type="ECO:0000313" key="2">
    <source>
        <dbReference type="Proteomes" id="UP001054837"/>
    </source>
</evidence>
<reference evidence="1 2" key="1">
    <citation type="submission" date="2021-06" db="EMBL/GenBank/DDBJ databases">
        <title>Caerostris darwini draft genome.</title>
        <authorList>
            <person name="Kono N."/>
            <person name="Arakawa K."/>
        </authorList>
    </citation>
    <scope>NUCLEOTIDE SEQUENCE [LARGE SCALE GENOMIC DNA]</scope>
</reference>
<sequence length="91" mass="10566">MLAATATYLFTAVELRGKKRGKERDVDLFRLGKIRIKKSADRGLKLRRQVYANARSIIAQRHEKVQTLVIWGQGHSLLENRSRVSFVFLRK</sequence>
<dbReference type="EMBL" id="BPLQ01013093">
    <property type="protein sequence ID" value="GIY69744.1"/>
    <property type="molecule type" value="Genomic_DNA"/>
</dbReference>
<proteinExistence type="predicted"/>
<keyword evidence="2" id="KW-1185">Reference proteome</keyword>
<dbReference type="Proteomes" id="UP001054837">
    <property type="component" value="Unassembled WGS sequence"/>
</dbReference>
<organism evidence="1 2">
    <name type="scientific">Caerostris darwini</name>
    <dbReference type="NCBI Taxonomy" id="1538125"/>
    <lineage>
        <taxon>Eukaryota</taxon>
        <taxon>Metazoa</taxon>
        <taxon>Ecdysozoa</taxon>
        <taxon>Arthropoda</taxon>
        <taxon>Chelicerata</taxon>
        <taxon>Arachnida</taxon>
        <taxon>Araneae</taxon>
        <taxon>Araneomorphae</taxon>
        <taxon>Entelegynae</taxon>
        <taxon>Araneoidea</taxon>
        <taxon>Araneidae</taxon>
        <taxon>Caerostris</taxon>
    </lineage>
</organism>
<comment type="caution">
    <text evidence="1">The sequence shown here is derived from an EMBL/GenBank/DDBJ whole genome shotgun (WGS) entry which is preliminary data.</text>
</comment>
<accession>A0AAV4VIE2</accession>
<evidence type="ECO:0000313" key="1">
    <source>
        <dbReference type="EMBL" id="GIY69744.1"/>
    </source>
</evidence>
<protein>
    <submittedName>
        <fullName evidence="1">Uncharacterized protein</fullName>
    </submittedName>
</protein>
<gene>
    <name evidence="1" type="ORF">CDAR_220161</name>
</gene>
<name>A0AAV4VIE2_9ARAC</name>